<dbReference type="EMBL" id="LAZR01004860">
    <property type="protein sequence ID" value="KKN04949.1"/>
    <property type="molecule type" value="Genomic_DNA"/>
</dbReference>
<proteinExistence type="predicted"/>
<evidence type="ECO:0000313" key="2">
    <source>
        <dbReference type="EMBL" id="KKN04949.1"/>
    </source>
</evidence>
<feature type="compositionally biased region" description="Basic residues" evidence="1">
    <location>
        <begin position="1"/>
        <end position="15"/>
    </location>
</feature>
<reference evidence="2" key="1">
    <citation type="journal article" date="2015" name="Nature">
        <title>Complex archaea that bridge the gap between prokaryotes and eukaryotes.</title>
        <authorList>
            <person name="Spang A."/>
            <person name="Saw J.H."/>
            <person name="Jorgensen S.L."/>
            <person name="Zaremba-Niedzwiedzka K."/>
            <person name="Martijn J."/>
            <person name="Lind A.E."/>
            <person name="van Eijk R."/>
            <person name="Schleper C."/>
            <person name="Guy L."/>
            <person name="Ettema T.J."/>
        </authorList>
    </citation>
    <scope>NUCLEOTIDE SEQUENCE</scope>
</reference>
<gene>
    <name evidence="2" type="ORF">LCGC14_1092170</name>
</gene>
<organism evidence="2">
    <name type="scientific">marine sediment metagenome</name>
    <dbReference type="NCBI Taxonomy" id="412755"/>
    <lineage>
        <taxon>unclassified sequences</taxon>
        <taxon>metagenomes</taxon>
        <taxon>ecological metagenomes</taxon>
    </lineage>
</organism>
<name>A0A0F9MGC1_9ZZZZ</name>
<comment type="caution">
    <text evidence="2">The sequence shown here is derived from an EMBL/GenBank/DDBJ whole genome shotgun (WGS) entry which is preliminary data.</text>
</comment>
<sequence length="47" mass="5547">MKCKRPNCRHKKEDHHKHSDTGDNDSCCIIYQHKEEGVKSCECNQFV</sequence>
<feature type="region of interest" description="Disordered" evidence="1">
    <location>
        <begin position="1"/>
        <end position="24"/>
    </location>
</feature>
<accession>A0A0F9MGC1</accession>
<protein>
    <submittedName>
        <fullName evidence="2">Uncharacterized protein</fullName>
    </submittedName>
</protein>
<dbReference type="AlphaFoldDB" id="A0A0F9MGC1"/>
<evidence type="ECO:0000256" key="1">
    <source>
        <dbReference type="SAM" id="MobiDB-lite"/>
    </source>
</evidence>